<dbReference type="EMBL" id="CP011307">
    <property type="protein sequence ID" value="ALP94519.1"/>
    <property type="molecule type" value="Genomic_DNA"/>
</dbReference>
<dbReference type="InterPro" id="IPR002559">
    <property type="entry name" value="Transposase_11"/>
</dbReference>
<dbReference type="PANTHER" id="PTHR33258">
    <property type="entry name" value="TRANSPOSASE INSL FOR INSERTION SEQUENCE ELEMENT IS186A-RELATED"/>
    <property type="match status" value="1"/>
</dbReference>
<sequence length="438" mass="50030">MTSVPEDLKRCLNTAIIDIAAVRGGYVGDLRTYTRNRKLTTFDIISLLIGFSGGSLNKELRLFNADVTPSALSQRRKGISPRAFYEVWQNFNRRCDSLTRQRFHGKYHLWAVDGTELPVFRNPNSDSFIVTPTNPRGYNALHANVIHDINNSVFVDCAMGRDEQGKLLALIYRRKFTEPTILVMDRGYESYNTIAHCCNIPNLFFVLRVKQGKAALRDIQRLPLETLDEPFSVTVTTSQRNIDKENGWVYLNTGSRKGKTLSEKTRVTRFDFPAPHTIYCRVVRFEIGSSGHYETLLTNLPCDEFPVEEMEKIYSLRWRIEQGFDALKNKTGLKFLHGRSDDCALQELYAKLTFFNFTSLICRAVAIGKSSGTQNEVKISFKDATDLCRDFYRTPNASGEKLLQDISKYTYSNKKGRKAERGTIKPKTFVAFTYRTSA</sequence>
<evidence type="ECO:0000313" key="7">
    <source>
        <dbReference type="Proteomes" id="UP000064844"/>
    </source>
</evidence>
<gene>
    <name evidence="6" type="ORF">IB211_02128</name>
</gene>
<dbReference type="GO" id="GO:0006313">
    <property type="term" value="P:DNA transposition"/>
    <property type="evidence" value="ECO:0007669"/>
    <property type="project" value="InterPro"/>
</dbReference>
<reference evidence="7" key="2">
    <citation type="submission" date="2015-04" db="EMBL/GenBank/DDBJ databases">
        <title>A butyrogenic pathway from the amino acid lysine in a human gut commensal.</title>
        <authorList>
            <person name="de Vos W.M."/>
            <person name="Bui N.T.P."/>
            <person name="Plugge C.M."/>
            <person name="Ritari J."/>
        </authorList>
    </citation>
    <scope>NUCLEOTIDE SEQUENCE [LARGE SCALE GENOMIC DNA]</scope>
    <source>
        <strain evidence="7">AF211</strain>
    </source>
</reference>
<name>A0A0S2W5T5_9FIRM</name>
<dbReference type="SUPFAM" id="SSF53098">
    <property type="entry name" value="Ribonuclease H-like"/>
    <property type="match status" value="1"/>
</dbReference>
<keyword evidence="2" id="KW-0815">Transposition</keyword>
<evidence type="ECO:0000256" key="4">
    <source>
        <dbReference type="ARBA" id="ARBA00023172"/>
    </source>
</evidence>
<accession>A0A0S2W5T5</accession>
<organism evidence="6 7">
    <name type="scientific">Intestinimonas butyriciproducens</name>
    <dbReference type="NCBI Taxonomy" id="1297617"/>
    <lineage>
        <taxon>Bacteria</taxon>
        <taxon>Bacillati</taxon>
        <taxon>Bacillota</taxon>
        <taxon>Clostridia</taxon>
        <taxon>Eubacteriales</taxon>
        <taxon>Intestinimonas</taxon>
    </lineage>
</organism>
<feature type="domain" description="Transposase IS4-like" evidence="5">
    <location>
        <begin position="110"/>
        <end position="353"/>
    </location>
</feature>
<dbReference type="GO" id="GO:0004803">
    <property type="term" value="F:transposase activity"/>
    <property type="evidence" value="ECO:0007669"/>
    <property type="project" value="InterPro"/>
</dbReference>
<dbReference type="RefSeq" id="WP_058118001.1">
    <property type="nucleotide sequence ID" value="NZ_CP011307.1"/>
</dbReference>
<reference evidence="6 7" key="1">
    <citation type="journal article" date="2015" name="Nat. Commun.">
        <title>Production of butyrate from lysine and the Amadori product fructoselysine by a human gut commensal.</title>
        <authorList>
            <person name="Bui T.P."/>
            <person name="Ritari J."/>
            <person name="Boeren S."/>
            <person name="de Waard P."/>
            <person name="Plugge C.M."/>
            <person name="de Vos W.M."/>
        </authorList>
    </citation>
    <scope>NUCLEOTIDE SEQUENCE [LARGE SCALE GENOMIC DNA]</scope>
    <source>
        <strain evidence="6 7">AF211</strain>
    </source>
</reference>
<dbReference type="AlphaFoldDB" id="A0A0S2W5T5"/>
<evidence type="ECO:0000256" key="2">
    <source>
        <dbReference type="ARBA" id="ARBA00022578"/>
    </source>
</evidence>
<dbReference type="PANTHER" id="PTHR33258:SF1">
    <property type="entry name" value="TRANSPOSASE INSL FOR INSERTION SEQUENCE ELEMENT IS186A-RELATED"/>
    <property type="match status" value="1"/>
</dbReference>
<proteinExistence type="inferred from homology"/>
<dbReference type="KEGG" id="ibu:IB211_02128"/>
<keyword evidence="3" id="KW-0238">DNA-binding</keyword>
<dbReference type="Gene3D" id="3.90.350.10">
    <property type="entry name" value="Transposase Inhibitor Protein From Tn5, Chain A, domain 1"/>
    <property type="match status" value="1"/>
</dbReference>
<dbReference type="InterPro" id="IPR047952">
    <property type="entry name" value="Transpos_IS4"/>
</dbReference>
<keyword evidence="7" id="KW-1185">Reference proteome</keyword>
<dbReference type="NCBIfam" id="NF033592">
    <property type="entry name" value="transpos_IS4_1"/>
    <property type="match status" value="1"/>
</dbReference>
<dbReference type="Pfam" id="PF01609">
    <property type="entry name" value="DDE_Tnp_1"/>
    <property type="match status" value="1"/>
</dbReference>
<evidence type="ECO:0000256" key="3">
    <source>
        <dbReference type="ARBA" id="ARBA00023125"/>
    </source>
</evidence>
<keyword evidence="4" id="KW-0233">DNA recombination</keyword>
<dbReference type="InterPro" id="IPR012337">
    <property type="entry name" value="RNaseH-like_sf"/>
</dbReference>
<dbReference type="GO" id="GO:0003677">
    <property type="term" value="F:DNA binding"/>
    <property type="evidence" value="ECO:0007669"/>
    <property type="project" value="UniProtKB-KW"/>
</dbReference>
<evidence type="ECO:0000256" key="1">
    <source>
        <dbReference type="ARBA" id="ARBA00010075"/>
    </source>
</evidence>
<protein>
    <recommendedName>
        <fullName evidence="5">Transposase IS4-like domain-containing protein</fullName>
    </recommendedName>
</protein>
<comment type="similarity">
    <text evidence="1">Belongs to the transposase 11 family.</text>
</comment>
<evidence type="ECO:0000313" key="6">
    <source>
        <dbReference type="EMBL" id="ALP94519.1"/>
    </source>
</evidence>
<dbReference type="Proteomes" id="UP000064844">
    <property type="component" value="Chromosome"/>
</dbReference>
<evidence type="ECO:0000259" key="5">
    <source>
        <dbReference type="Pfam" id="PF01609"/>
    </source>
</evidence>